<dbReference type="EMBL" id="QGGB01000003">
    <property type="protein sequence ID" value="PWN07467.1"/>
    <property type="molecule type" value="Genomic_DNA"/>
</dbReference>
<keyword evidence="2" id="KW-1185">Reference proteome</keyword>
<accession>A0A316TSC7</accession>
<dbReference type="AlphaFoldDB" id="A0A316TSC7"/>
<dbReference type="GO" id="GO:0005975">
    <property type="term" value="P:carbohydrate metabolic process"/>
    <property type="evidence" value="ECO:0007669"/>
    <property type="project" value="InterPro"/>
</dbReference>
<evidence type="ECO:0000313" key="1">
    <source>
        <dbReference type="EMBL" id="PWN07467.1"/>
    </source>
</evidence>
<sequence length="350" mass="41036">MKLILTFDYELFGDGTGDVFDQMIEPTKAILDVCEQQDIKTTIFFEVLEYLKIKEEWENGNKMGYNKNPVQAIDNQIQRAAVFGHDIQLHLHPQWVGASWQEDSWKLNLENWRLGDFSYPGYTIEKLLKEGKNAIEKLVQKVVPDYQCTILRAGGYNIMPSREVYEAMKNVGLQADSSVYPGGYEHGSLSRYDYREVPLIKGIWWGAREDLRNEGNTKEIMEIPVFALPQRRIHKLFNIDKIKFLIFEKEQNISSVSREKIQKRSLGQKLEFLLGKEAFTWDFCLFSTHLHKAFFRYIEHNLLQERKIFVIIGHPKSYKSDRSLKALISLALERKFSFITLKEAYENFVR</sequence>
<dbReference type="Gene3D" id="3.20.20.370">
    <property type="entry name" value="Glycoside hydrolase/deacetylase"/>
    <property type="match status" value="1"/>
</dbReference>
<dbReference type="RefSeq" id="WP_109645193.1">
    <property type="nucleotide sequence ID" value="NZ_QGGB01000003.1"/>
</dbReference>
<comment type="caution">
    <text evidence="1">The sequence shown here is derived from an EMBL/GenBank/DDBJ whole genome shotgun (WGS) entry which is preliminary data.</text>
</comment>
<protein>
    <recommendedName>
        <fullName evidence="3">Polysaccharide deacetylase</fullName>
    </recommendedName>
</protein>
<evidence type="ECO:0008006" key="3">
    <source>
        <dbReference type="Google" id="ProtNLM"/>
    </source>
</evidence>
<dbReference type="InterPro" id="IPR011330">
    <property type="entry name" value="Glyco_hydro/deAcase_b/a-brl"/>
</dbReference>
<proteinExistence type="predicted"/>
<dbReference type="OrthoDB" id="8597776at2"/>
<gene>
    <name evidence="1" type="ORF">DDZ15_04175</name>
</gene>
<organism evidence="1 2">
    <name type="scientific">Rhodohalobacter mucosus</name>
    <dbReference type="NCBI Taxonomy" id="2079485"/>
    <lineage>
        <taxon>Bacteria</taxon>
        <taxon>Pseudomonadati</taxon>
        <taxon>Balneolota</taxon>
        <taxon>Balneolia</taxon>
        <taxon>Balneolales</taxon>
        <taxon>Balneolaceae</taxon>
        <taxon>Rhodohalobacter</taxon>
    </lineage>
</organism>
<name>A0A316TSC7_9BACT</name>
<evidence type="ECO:0000313" key="2">
    <source>
        <dbReference type="Proteomes" id="UP000245533"/>
    </source>
</evidence>
<dbReference type="SUPFAM" id="SSF88713">
    <property type="entry name" value="Glycoside hydrolase/deacetylase"/>
    <property type="match status" value="1"/>
</dbReference>
<dbReference type="Proteomes" id="UP000245533">
    <property type="component" value="Unassembled WGS sequence"/>
</dbReference>
<reference evidence="1 2" key="1">
    <citation type="submission" date="2018-05" db="EMBL/GenBank/DDBJ databases">
        <title>Rhodohalobacter halophilus gen. nov., sp. nov., a moderately halophilic member of the family Balneolaceae.</title>
        <authorList>
            <person name="Liu Z.-W."/>
        </authorList>
    </citation>
    <scope>NUCLEOTIDE SEQUENCE [LARGE SCALE GENOMIC DNA]</scope>
    <source>
        <strain evidence="1 2">8A47</strain>
    </source>
</reference>